<dbReference type="PANTHER" id="PTHR31948:SF148">
    <property type="entry name" value="MINI ZINC FINGER PROTEIN 3"/>
    <property type="match status" value="1"/>
</dbReference>
<dbReference type="Gramene" id="Solyc05g020005.1.1">
    <property type="protein sequence ID" value="Solyc05g020005.1.1"/>
    <property type="gene ID" value="Solyc05g020005.1"/>
</dbReference>
<dbReference type="Pfam" id="PF04770">
    <property type="entry name" value="ZF-HD_dimer"/>
    <property type="match status" value="1"/>
</dbReference>
<dbReference type="PROSITE" id="PS51523">
    <property type="entry name" value="ZF_HD_DIMER"/>
    <property type="match status" value="1"/>
</dbReference>
<evidence type="ECO:0000256" key="3">
    <source>
        <dbReference type="ARBA" id="ARBA00022833"/>
    </source>
</evidence>
<reference evidence="5" key="1">
    <citation type="journal article" date="2012" name="Nature">
        <title>The tomato genome sequence provides insights into fleshy fruit evolution.</title>
        <authorList>
            <consortium name="Tomato Genome Consortium"/>
        </authorList>
    </citation>
    <scope>NUCLEOTIDE SEQUENCE [LARGE SCALE GENOMIC DNA]</scope>
    <source>
        <strain evidence="5">cv. Heinz 1706</strain>
    </source>
</reference>
<dbReference type="GO" id="GO:0006355">
    <property type="term" value="P:regulation of DNA-templated transcription"/>
    <property type="evidence" value="ECO:0000318"/>
    <property type="project" value="GO_Central"/>
</dbReference>
<reference evidence="5" key="2">
    <citation type="submission" date="2019-01" db="UniProtKB">
        <authorList>
            <consortium name="EnsemblPlants"/>
        </authorList>
    </citation>
    <scope>IDENTIFICATION</scope>
    <source>
        <strain evidence="5">cv. Heinz 1706</strain>
    </source>
</reference>
<dbReference type="PANTHER" id="PTHR31948">
    <property type="entry name" value="ZINC-FINGER HOMEODOMAIN PROTEIN 2"/>
    <property type="match status" value="1"/>
</dbReference>
<organism evidence="5">
    <name type="scientific">Solanum lycopersicum</name>
    <name type="common">Tomato</name>
    <name type="synonym">Lycopersicon esculentum</name>
    <dbReference type="NCBI Taxonomy" id="4081"/>
    <lineage>
        <taxon>Eukaryota</taxon>
        <taxon>Viridiplantae</taxon>
        <taxon>Streptophyta</taxon>
        <taxon>Embryophyta</taxon>
        <taxon>Tracheophyta</taxon>
        <taxon>Spermatophyta</taxon>
        <taxon>Magnoliopsida</taxon>
        <taxon>eudicotyledons</taxon>
        <taxon>Gunneridae</taxon>
        <taxon>Pentapetalae</taxon>
        <taxon>asterids</taxon>
        <taxon>lamiids</taxon>
        <taxon>Solanales</taxon>
        <taxon>Solanaceae</taxon>
        <taxon>Solanoideae</taxon>
        <taxon>Solaneae</taxon>
        <taxon>Solanum</taxon>
        <taxon>Solanum subgen. Lycopersicon</taxon>
    </lineage>
</organism>
<dbReference type="GO" id="GO:0005634">
    <property type="term" value="C:nucleus"/>
    <property type="evidence" value="ECO:0000318"/>
    <property type="project" value="GO_Central"/>
</dbReference>
<dbReference type="Proteomes" id="UP000004994">
    <property type="component" value="Chromosome 5"/>
</dbReference>
<evidence type="ECO:0000313" key="5">
    <source>
        <dbReference type="EnsemblPlants" id="Solyc05g020005.1.1"/>
    </source>
</evidence>
<proteinExistence type="predicted"/>
<evidence type="ECO:0000313" key="6">
    <source>
        <dbReference type="Proteomes" id="UP000004994"/>
    </source>
</evidence>
<evidence type="ECO:0000259" key="4">
    <source>
        <dbReference type="PROSITE" id="PS51523"/>
    </source>
</evidence>
<evidence type="ECO:0000256" key="1">
    <source>
        <dbReference type="ARBA" id="ARBA00022723"/>
    </source>
</evidence>
<keyword evidence="1" id="KW-0479">Metal-binding</keyword>
<feature type="domain" description="ZF-HD dimerization-type" evidence="4">
    <location>
        <begin position="37"/>
        <end position="86"/>
    </location>
</feature>
<sequence length="102" mass="11752">MFYGECFIFDYQTPLLSDWEIKKIKSKLPSADMINIYDTYLQNHATNFGMYSVDGCRDFTKKGDNGTKEEYICADCGRFKTLFFYPHVNPHGGGNVPVIIYP</sequence>
<protein>
    <recommendedName>
        <fullName evidence="4">ZF-HD dimerization-type domain-containing protein</fullName>
    </recommendedName>
</protein>
<evidence type="ECO:0000256" key="2">
    <source>
        <dbReference type="ARBA" id="ARBA00022771"/>
    </source>
</evidence>
<keyword evidence="3" id="KW-0862">Zinc</keyword>
<dbReference type="AlphaFoldDB" id="A0A3Q7GF55"/>
<dbReference type="InParanoid" id="A0A3Q7GF55"/>
<dbReference type="GO" id="GO:0000976">
    <property type="term" value="F:transcription cis-regulatory region binding"/>
    <property type="evidence" value="ECO:0000318"/>
    <property type="project" value="GO_Central"/>
</dbReference>
<dbReference type="EnsemblPlants" id="Solyc05g020005.1.1">
    <property type="protein sequence ID" value="Solyc05g020005.1.1"/>
    <property type="gene ID" value="Solyc05g020005.1"/>
</dbReference>
<dbReference type="GO" id="GO:0008270">
    <property type="term" value="F:zinc ion binding"/>
    <property type="evidence" value="ECO:0007669"/>
    <property type="project" value="UniProtKB-KW"/>
</dbReference>
<keyword evidence="6" id="KW-1185">Reference proteome</keyword>
<dbReference type="GO" id="GO:0003700">
    <property type="term" value="F:DNA-binding transcription factor activity"/>
    <property type="evidence" value="ECO:0000318"/>
    <property type="project" value="GO_Central"/>
</dbReference>
<keyword evidence="2" id="KW-0863">Zinc-finger</keyword>
<dbReference type="InterPro" id="IPR006456">
    <property type="entry name" value="ZF_HD_homeobox_Cys/His_dimer"/>
</dbReference>
<accession>A0A3Q7GF55</accession>
<name>A0A3Q7GF55_SOLLC</name>